<dbReference type="AlphaFoldDB" id="A0A450Z4G7"/>
<proteinExistence type="predicted"/>
<organism evidence="1">
    <name type="scientific">Candidatus Kentrum sp. TC</name>
    <dbReference type="NCBI Taxonomy" id="2126339"/>
    <lineage>
        <taxon>Bacteria</taxon>
        <taxon>Pseudomonadati</taxon>
        <taxon>Pseudomonadota</taxon>
        <taxon>Gammaproteobacteria</taxon>
        <taxon>Candidatus Kentrum</taxon>
    </lineage>
</organism>
<reference evidence="1" key="1">
    <citation type="submission" date="2019-02" db="EMBL/GenBank/DDBJ databases">
        <authorList>
            <person name="Gruber-Vodicka R. H."/>
            <person name="Seah K. B. B."/>
        </authorList>
    </citation>
    <scope>NUCLEOTIDE SEQUENCE</scope>
    <source>
        <strain evidence="1">BECK_BZ125</strain>
    </source>
</reference>
<sequence length="122" mass="13082">MENTSLFKEGEGSLKKGDPFTALEKFLTLREQRLDLVQVLGTEAWVDKTEFFDIAQVGTKDLVTLARDRGILAFSSTGAFPVAELLFPGGASFALYRGGRGEILLVVGGGQGPTPVDCISTK</sequence>
<name>A0A450Z4G7_9GAMM</name>
<protein>
    <submittedName>
        <fullName evidence="1">Uncharacterized protein</fullName>
    </submittedName>
</protein>
<dbReference type="EMBL" id="CAADFT010000123">
    <property type="protein sequence ID" value="VFK48649.1"/>
    <property type="molecule type" value="Genomic_DNA"/>
</dbReference>
<accession>A0A450Z4G7</accession>
<evidence type="ECO:0000313" key="1">
    <source>
        <dbReference type="EMBL" id="VFK48649.1"/>
    </source>
</evidence>
<gene>
    <name evidence="1" type="ORF">BECKTC1821E_GA0114239_11233</name>
</gene>